<evidence type="ECO:0000313" key="2">
    <source>
        <dbReference type="Proteomes" id="UP000789920"/>
    </source>
</evidence>
<gene>
    <name evidence="1" type="ORF">RPERSI_LOCUS32954</name>
</gene>
<proteinExistence type="predicted"/>
<protein>
    <submittedName>
        <fullName evidence="1">28325_t:CDS:1</fullName>
    </submittedName>
</protein>
<sequence length="203" mass="23325">HKIDNSSGQVDKALSLVSYGIKKNVKNLETLEEDLHMLSQLVYECYPSSNDKIIMTLNEFEALTEEEIIQTFLRQTDETRIVNDVKLYIIPFLKLLPERRARKAELIDKNDKYLHPMDLLYKYILDLSSSHLDWCCLLFEASKPTITSEERVITSDEDLANVALSCLYGNTNTDDLNIQTRIFECLPTLDSDSSEINTIHSDS</sequence>
<dbReference type="Proteomes" id="UP000789920">
    <property type="component" value="Unassembled WGS sequence"/>
</dbReference>
<evidence type="ECO:0000313" key="1">
    <source>
        <dbReference type="EMBL" id="CAG8843847.1"/>
    </source>
</evidence>
<keyword evidence="2" id="KW-1185">Reference proteome</keyword>
<feature type="non-terminal residue" evidence="1">
    <location>
        <position position="203"/>
    </location>
</feature>
<name>A0ACA9SMM5_9GLOM</name>
<comment type="caution">
    <text evidence="1">The sequence shown here is derived from an EMBL/GenBank/DDBJ whole genome shotgun (WGS) entry which is preliminary data.</text>
</comment>
<organism evidence="1 2">
    <name type="scientific">Racocetra persica</name>
    <dbReference type="NCBI Taxonomy" id="160502"/>
    <lineage>
        <taxon>Eukaryota</taxon>
        <taxon>Fungi</taxon>
        <taxon>Fungi incertae sedis</taxon>
        <taxon>Mucoromycota</taxon>
        <taxon>Glomeromycotina</taxon>
        <taxon>Glomeromycetes</taxon>
        <taxon>Diversisporales</taxon>
        <taxon>Gigasporaceae</taxon>
        <taxon>Racocetra</taxon>
    </lineage>
</organism>
<reference evidence="1" key="1">
    <citation type="submission" date="2021-06" db="EMBL/GenBank/DDBJ databases">
        <authorList>
            <person name="Kallberg Y."/>
            <person name="Tangrot J."/>
            <person name="Rosling A."/>
        </authorList>
    </citation>
    <scope>NUCLEOTIDE SEQUENCE</scope>
    <source>
        <strain evidence="1">MA461A</strain>
    </source>
</reference>
<accession>A0ACA9SMM5</accession>
<dbReference type="EMBL" id="CAJVQC010140001">
    <property type="protein sequence ID" value="CAG8843847.1"/>
    <property type="molecule type" value="Genomic_DNA"/>
</dbReference>
<feature type="non-terminal residue" evidence="1">
    <location>
        <position position="1"/>
    </location>
</feature>